<evidence type="ECO:0000256" key="2">
    <source>
        <dbReference type="ARBA" id="ARBA00007863"/>
    </source>
</evidence>
<feature type="transmembrane region" description="Helical" evidence="8">
    <location>
        <begin position="294"/>
        <end position="314"/>
    </location>
</feature>
<evidence type="ECO:0000256" key="4">
    <source>
        <dbReference type="ARBA" id="ARBA00022692"/>
    </source>
</evidence>
<keyword evidence="10" id="KW-1185">Reference proteome</keyword>
<keyword evidence="4 8" id="KW-0812">Transmembrane</keyword>
<gene>
    <name evidence="9" type="ORF">Vbra_19685</name>
</gene>
<feature type="transmembrane region" description="Helical" evidence="8">
    <location>
        <begin position="265"/>
        <end position="287"/>
    </location>
</feature>
<evidence type="ECO:0000256" key="5">
    <source>
        <dbReference type="ARBA" id="ARBA00022989"/>
    </source>
</evidence>
<dbReference type="Proteomes" id="UP000041254">
    <property type="component" value="Unassembled WGS sequence"/>
</dbReference>
<feature type="transmembrane region" description="Helical" evidence="8">
    <location>
        <begin position="233"/>
        <end position="253"/>
    </location>
</feature>
<dbReference type="InParanoid" id="A0A0G4H7A2"/>
<dbReference type="OrthoDB" id="429955at2759"/>
<evidence type="ECO:0000256" key="7">
    <source>
        <dbReference type="SAM" id="MobiDB-lite"/>
    </source>
</evidence>
<evidence type="ECO:0000256" key="1">
    <source>
        <dbReference type="ARBA" id="ARBA00004141"/>
    </source>
</evidence>
<feature type="transmembrane region" description="Helical" evidence="8">
    <location>
        <begin position="320"/>
        <end position="339"/>
    </location>
</feature>
<organism evidence="9 10">
    <name type="scientific">Vitrella brassicaformis (strain CCMP3155)</name>
    <dbReference type="NCBI Taxonomy" id="1169540"/>
    <lineage>
        <taxon>Eukaryota</taxon>
        <taxon>Sar</taxon>
        <taxon>Alveolata</taxon>
        <taxon>Colpodellida</taxon>
        <taxon>Vitrellaceae</taxon>
        <taxon>Vitrella</taxon>
    </lineage>
</organism>
<dbReference type="VEuPathDB" id="CryptoDB:Vbra_19685"/>
<feature type="transmembrane region" description="Helical" evidence="8">
    <location>
        <begin position="46"/>
        <end position="64"/>
    </location>
</feature>
<feature type="transmembrane region" description="Helical" evidence="8">
    <location>
        <begin position="7"/>
        <end position="26"/>
    </location>
</feature>
<protein>
    <recommendedName>
        <fullName evidence="11">EamA domain-containing protein</fullName>
    </recommendedName>
</protein>
<evidence type="ECO:0008006" key="11">
    <source>
        <dbReference type="Google" id="ProtNLM"/>
    </source>
</evidence>
<evidence type="ECO:0000313" key="9">
    <source>
        <dbReference type="EMBL" id="CEM39620.1"/>
    </source>
</evidence>
<dbReference type="InterPro" id="IPR052221">
    <property type="entry name" value="SLC35F_Transporter"/>
</dbReference>
<comment type="similarity">
    <text evidence="2">Belongs to the SLC35F solute transporter family.</text>
</comment>
<feature type="compositionally biased region" description="Polar residues" evidence="7">
    <location>
        <begin position="392"/>
        <end position="402"/>
    </location>
</feature>
<evidence type="ECO:0000256" key="6">
    <source>
        <dbReference type="ARBA" id="ARBA00023136"/>
    </source>
</evidence>
<dbReference type="SUPFAM" id="SSF103481">
    <property type="entry name" value="Multidrug resistance efflux transporter EmrE"/>
    <property type="match status" value="2"/>
</dbReference>
<feature type="transmembrane region" description="Helical" evidence="8">
    <location>
        <begin position="100"/>
        <end position="123"/>
    </location>
</feature>
<name>A0A0G4H7A2_VITBC</name>
<dbReference type="InterPro" id="IPR009262">
    <property type="entry name" value="SLC35_F1/F2/F6"/>
</dbReference>
<evidence type="ECO:0000256" key="8">
    <source>
        <dbReference type="SAM" id="Phobius"/>
    </source>
</evidence>
<feature type="transmembrane region" description="Helical" evidence="8">
    <location>
        <begin position="135"/>
        <end position="153"/>
    </location>
</feature>
<dbReference type="STRING" id="1169540.A0A0G4H7A2"/>
<dbReference type="PANTHER" id="PTHR14233">
    <property type="entry name" value="DUF914-RELATED"/>
    <property type="match status" value="1"/>
</dbReference>
<feature type="region of interest" description="Disordered" evidence="7">
    <location>
        <begin position="362"/>
        <end position="406"/>
    </location>
</feature>
<evidence type="ECO:0000256" key="3">
    <source>
        <dbReference type="ARBA" id="ARBA00022448"/>
    </source>
</evidence>
<feature type="transmembrane region" description="Helical" evidence="8">
    <location>
        <begin position="76"/>
        <end position="94"/>
    </location>
</feature>
<keyword evidence="6 8" id="KW-0472">Membrane</keyword>
<proteinExistence type="inferred from homology"/>
<dbReference type="Pfam" id="PF06027">
    <property type="entry name" value="SLC35F"/>
    <property type="match status" value="2"/>
</dbReference>
<dbReference type="EMBL" id="CDMY01001045">
    <property type="protein sequence ID" value="CEM39620.1"/>
    <property type="molecule type" value="Genomic_DNA"/>
</dbReference>
<dbReference type="InterPro" id="IPR037185">
    <property type="entry name" value="EmrE-like"/>
</dbReference>
<feature type="compositionally biased region" description="Basic and acidic residues" evidence="7">
    <location>
        <begin position="362"/>
        <end position="377"/>
    </location>
</feature>
<reference evidence="9 10" key="1">
    <citation type="submission" date="2014-11" db="EMBL/GenBank/DDBJ databases">
        <authorList>
            <person name="Zhu J."/>
            <person name="Qi W."/>
            <person name="Song R."/>
        </authorList>
    </citation>
    <scope>NUCLEOTIDE SEQUENCE [LARGE SCALE GENOMIC DNA]</scope>
</reference>
<dbReference type="PANTHER" id="PTHR14233:SF4">
    <property type="entry name" value="SOLUTE CARRIER FAMILY 35 MEMBER F2"/>
    <property type="match status" value="1"/>
</dbReference>
<feature type="transmembrane region" description="Helical" evidence="8">
    <location>
        <begin position="196"/>
        <end position="213"/>
    </location>
</feature>
<comment type="subcellular location">
    <subcellularLocation>
        <location evidence="1">Membrane</location>
        <topology evidence="1">Multi-pass membrane protein</topology>
    </subcellularLocation>
</comment>
<accession>A0A0G4H7A2</accession>
<keyword evidence="3" id="KW-0813">Transport</keyword>
<dbReference type="AlphaFoldDB" id="A0A0G4H7A2"/>
<dbReference type="GO" id="GO:0016020">
    <property type="term" value="C:membrane"/>
    <property type="evidence" value="ECO:0007669"/>
    <property type="project" value="UniProtKB-SubCell"/>
</dbReference>
<sequence length="483" mass="51556">MTRLPTVGVVALGQLVSIFVATSTVFTKLYQLTDVGPLPLFQYGCIYLLVAAAASLLGCCDVRLDEGGASRDERSLHAIPWTYFAFVAFCDVHGNLLSVVALSLTSAASVILLDCFTIPLVVLISRAVLSVKYRWQHYLFVAVCLLGFALIVYSDAANSASDQERSSRTPASPGASVLLGPHRPHPGILPSGDGGWWSRTLGDLLCLLASLFYSCSNVGSEYLLRRGVPQCRLLRRIASIAALLASGELLIFARHELRAPFSAPSLAYFIGAVGSVAAMYLCTPLVLTKGGAAFFNLSLLSSDVFVVLASFALFGDRFSLLYLLGFVLLMVGLIGYNRWPLEYPPLAARDVEGLMVAHQHDDQRYDGDDEGDSHGQDDSPSSHGVAPLPSRATLNGAQNSDGVGSDKCAWGVRRDAAGVRGWQTGGWRAPAALKEGLIPKTCRGDGVVKSLPCCDSGRGYGRGTRGVLSVVGLMLTVSSCSWR</sequence>
<keyword evidence="5 8" id="KW-1133">Transmembrane helix</keyword>
<dbReference type="GO" id="GO:0022857">
    <property type="term" value="F:transmembrane transporter activity"/>
    <property type="evidence" value="ECO:0007669"/>
    <property type="project" value="InterPro"/>
</dbReference>
<evidence type="ECO:0000313" key="10">
    <source>
        <dbReference type="Proteomes" id="UP000041254"/>
    </source>
</evidence>